<proteinExistence type="predicted"/>
<evidence type="ECO:0000313" key="2">
    <source>
        <dbReference type="EMBL" id="GGD26311.1"/>
    </source>
</evidence>
<feature type="chain" id="PRO_5045078716" evidence="1">
    <location>
        <begin position="20"/>
        <end position="133"/>
    </location>
</feature>
<name>A0ABQ1QGV4_9RHOB</name>
<dbReference type="EMBL" id="BMGI01000001">
    <property type="protein sequence ID" value="GGD26311.1"/>
    <property type="molecule type" value="Genomic_DNA"/>
</dbReference>
<gene>
    <name evidence="2" type="ORF">GCM10011358_08440</name>
</gene>
<dbReference type="Proteomes" id="UP000617355">
    <property type="component" value="Unassembled WGS sequence"/>
</dbReference>
<feature type="signal peptide" evidence="1">
    <location>
        <begin position="1"/>
        <end position="19"/>
    </location>
</feature>
<evidence type="ECO:0000313" key="3">
    <source>
        <dbReference type="Proteomes" id="UP000617355"/>
    </source>
</evidence>
<protein>
    <submittedName>
        <fullName evidence="2">Uncharacterized protein</fullName>
    </submittedName>
</protein>
<organism evidence="2 3">
    <name type="scientific">Sinisalibacter lacisalsi</name>
    <dbReference type="NCBI Taxonomy" id="1526570"/>
    <lineage>
        <taxon>Bacteria</taxon>
        <taxon>Pseudomonadati</taxon>
        <taxon>Pseudomonadota</taxon>
        <taxon>Alphaproteobacteria</taxon>
        <taxon>Rhodobacterales</taxon>
        <taxon>Roseobacteraceae</taxon>
        <taxon>Sinisalibacter</taxon>
    </lineage>
</organism>
<keyword evidence="3" id="KW-1185">Reference proteome</keyword>
<dbReference type="RefSeq" id="WP_188526344.1">
    <property type="nucleotide sequence ID" value="NZ_BMGI01000001.1"/>
</dbReference>
<evidence type="ECO:0000256" key="1">
    <source>
        <dbReference type="SAM" id="SignalP"/>
    </source>
</evidence>
<accession>A0ABQ1QGV4</accession>
<sequence>MNRIMMMFTAIVFATGAQAGDCSTSYNTMTLPDTPGELRIFAPYDYDNGRIIGQMRLGASGPVITGTWIESGSGVTCDSAVDGSNHWGAVTLQFNPGYTSFTGNWDYCGEGGGGKWVGEIGAGKVLFRGLTDR</sequence>
<comment type="caution">
    <text evidence="2">The sequence shown here is derived from an EMBL/GenBank/DDBJ whole genome shotgun (WGS) entry which is preliminary data.</text>
</comment>
<keyword evidence="1" id="KW-0732">Signal</keyword>
<reference evidence="3" key="1">
    <citation type="journal article" date="2019" name="Int. J. Syst. Evol. Microbiol.">
        <title>The Global Catalogue of Microorganisms (GCM) 10K type strain sequencing project: providing services to taxonomists for standard genome sequencing and annotation.</title>
        <authorList>
            <consortium name="The Broad Institute Genomics Platform"/>
            <consortium name="The Broad Institute Genome Sequencing Center for Infectious Disease"/>
            <person name="Wu L."/>
            <person name="Ma J."/>
        </authorList>
    </citation>
    <scope>NUCLEOTIDE SEQUENCE [LARGE SCALE GENOMIC DNA]</scope>
    <source>
        <strain evidence="3">CGMCC 1.12922</strain>
    </source>
</reference>